<dbReference type="SUPFAM" id="SSF55729">
    <property type="entry name" value="Acyl-CoA N-acyltransferases (Nat)"/>
    <property type="match status" value="1"/>
</dbReference>
<dbReference type="Gene3D" id="3.40.630.30">
    <property type="match status" value="1"/>
</dbReference>
<dbReference type="KEGG" id="pdj:D0907_09535"/>
<dbReference type="Proteomes" id="UP000264605">
    <property type="component" value="Chromosome"/>
</dbReference>
<feature type="domain" description="N-acetyltransferase" evidence="1">
    <location>
        <begin position="1"/>
        <end position="151"/>
    </location>
</feature>
<dbReference type="PROSITE" id="PS51186">
    <property type="entry name" value="GNAT"/>
    <property type="match status" value="1"/>
</dbReference>
<dbReference type="GO" id="GO:0016747">
    <property type="term" value="F:acyltransferase activity, transferring groups other than amino-acyl groups"/>
    <property type="evidence" value="ECO:0007669"/>
    <property type="project" value="InterPro"/>
</dbReference>
<reference evidence="2 3" key="1">
    <citation type="submission" date="2018-08" db="EMBL/GenBank/DDBJ databases">
        <title>Draft genome sequence of Pseudoalteromonas donghaensis HJ51.</title>
        <authorList>
            <person name="Oh J."/>
            <person name="Roh D."/>
        </authorList>
    </citation>
    <scope>NUCLEOTIDE SEQUENCE [LARGE SCALE GENOMIC DNA]</scope>
    <source>
        <strain evidence="2 3">HJ51</strain>
    </source>
</reference>
<organism evidence="2 3">
    <name type="scientific">Pseudoalteromonas lipolytica</name>
    <dbReference type="NCBI Taxonomy" id="570156"/>
    <lineage>
        <taxon>Bacteria</taxon>
        <taxon>Pseudomonadati</taxon>
        <taxon>Pseudomonadota</taxon>
        <taxon>Gammaproteobacteria</taxon>
        <taxon>Alteromonadales</taxon>
        <taxon>Pseudoalteromonadaceae</taxon>
        <taxon>Pseudoalteromonas</taxon>
    </lineage>
</organism>
<name>A0AAD0S088_9GAMM</name>
<evidence type="ECO:0000313" key="3">
    <source>
        <dbReference type="Proteomes" id="UP000264605"/>
    </source>
</evidence>
<protein>
    <submittedName>
        <fullName evidence="2">GNAT family N-acetyltransferase</fullName>
    </submittedName>
</protein>
<accession>A0AAD0S088</accession>
<dbReference type="GeneID" id="99505701"/>
<gene>
    <name evidence="2" type="ORF">D0907_09535</name>
</gene>
<evidence type="ECO:0000259" key="1">
    <source>
        <dbReference type="PROSITE" id="PS51186"/>
    </source>
</evidence>
<dbReference type="Pfam" id="PF00583">
    <property type="entry name" value="Acetyltransf_1"/>
    <property type="match status" value="1"/>
</dbReference>
<dbReference type="AlphaFoldDB" id="A0AAD0S088"/>
<evidence type="ECO:0000313" key="2">
    <source>
        <dbReference type="EMBL" id="AXV65502.1"/>
    </source>
</evidence>
<proteinExistence type="predicted"/>
<dbReference type="CDD" id="cd04301">
    <property type="entry name" value="NAT_SF"/>
    <property type="match status" value="1"/>
</dbReference>
<dbReference type="RefSeq" id="WP_036967814.1">
    <property type="nucleotide sequence ID" value="NZ_CP032090.1"/>
</dbReference>
<dbReference type="InterPro" id="IPR000182">
    <property type="entry name" value="GNAT_dom"/>
</dbReference>
<dbReference type="InterPro" id="IPR016181">
    <property type="entry name" value="Acyl_CoA_acyltransferase"/>
</dbReference>
<sequence>MQLVSVTDEHLTKLMGWFNTEAELRIWSGPFFNFPFDAHSFKQDLNLDELNSYALVNNEGQMLAFGQYYLREGCCHLGRLVVALNMRGQGLAKILINLLSEQGKQQLHCNTVSLFVYTHNTLAIAAYKKLGFQESKYPALMPLADCIYMVK</sequence>
<dbReference type="EMBL" id="CP032090">
    <property type="protein sequence ID" value="AXV65502.1"/>
    <property type="molecule type" value="Genomic_DNA"/>
</dbReference>